<dbReference type="NCBIfam" id="TIGR00199">
    <property type="entry name" value="PncC_domain"/>
    <property type="match status" value="1"/>
</dbReference>
<dbReference type="RefSeq" id="WP_156005991.1">
    <property type="nucleotide sequence ID" value="NZ_CP046276.1"/>
</dbReference>
<dbReference type="InterPro" id="IPR036653">
    <property type="entry name" value="CinA-like_C"/>
</dbReference>
<evidence type="ECO:0000313" key="3">
    <source>
        <dbReference type="Proteomes" id="UP000424468"/>
    </source>
</evidence>
<proteinExistence type="predicted"/>
<reference evidence="2 3" key="1">
    <citation type="submission" date="2019-11" db="EMBL/GenBank/DDBJ databases">
        <title>Complete genome sequence of Spiroplasma tabanidicola TAUS-1 (DSM 22603).</title>
        <authorList>
            <person name="Huang C.-T."/>
            <person name="Lin Y.-C."/>
            <person name="Kuo C.-H."/>
        </authorList>
    </citation>
    <scope>NUCLEOTIDE SEQUENCE [LARGE SCALE GENOMIC DNA]</scope>
    <source>
        <strain evidence="2 3">TAUS-1</strain>
    </source>
</reference>
<dbReference type="Gene3D" id="3.90.950.20">
    <property type="entry name" value="CinA-like"/>
    <property type="match status" value="1"/>
</dbReference>
<organism evidence="2 3">
    <name type="scientific">Spiroplasma tabanidicola</name>
    <dbReference type="NCBI Taxonomy" id="324079"/>
    <lineage>
        <taxon>Bacteria</taxon>
        <taxon>Bacillati</taxon>
        <taxon>Mycoplasmatota</taxon>
        <taxon>Mollicutes</taxon>
        <taxon>Entomoplasmatales</taxon>
        <taxon>Spiroplasmataceae</taxon>
        <taxon>Spiroplasma</taxon>
    </lineage>
</organism>
<sequence>MNKLFEYLKNNNYTLASCESFTGGMFANLFTNMSGASDYFKGAYVCYSNEFKIKHLNIEEQIIKKNSEVSKEVLTKMLKQTQALLNVNVVFGFTGFASPIDNNNPRSGLSYVGFAINNDIFIYEFIDVNNLSREEYKIKAIEYVLKKFNSIWKKCNF</sequence>
<dbReference type="EMBL" id="CP046276">
    <property type="protein sequence ID" value="QGS51728.1"/>
    <property type="molecule type" value="Genomic_DNA"/>
</dbReference>
<gene>
    <name evidence="2" type="primary">cinA</name>
    <name evidence="2" type="ORF">STABA_v1c03650</name>
</gene>
<dbReference type="KEGG" id="stab:STABA_v1c03650"/>
<accession>A0A6I6CBX4</accession>
<evidence type="ECO:0000259" key="1">
    <source>
        <dbReference type="Pfam" id="PF02464"/>
    </source>
</evidence>
<dbReference type="AlphaFoldDB" id="A0A6I6CBX4"/>
<dbReference type="InterPro" id="IPR008136">
    <property type="entry name" value="CinA_C"/>
</dbReference>
<feature type="domain" description="CinA C-terminal" evidence="1">
    <location>
        <begin position="3"/>
        <end position="148"/>
    </location>
</feature>
<dbReference type="Pfam" id="PF02464">
    <property type="entry name" value="CinA"/>
    <property type="match status" value="1"/>
</dbReference>
<evidence type="ECO:0000313" key="2">
    <source>
        <dbReference type="EMBL" id="QGS51728.1"/>
    </source>
</evidence>
<dbReference type="SUPFAM" id="SSF142433">
    <property type="entry name" value="CinA-like"/>
    <property type="match status" value="1"/>
</dbReference>
<dbReference type="OrthoDB" id="399376at2"/>
<dbReference type="Proteomes" id="UP000424468">
    <property type="component" value="Chromosome"/>
</dbReference>
<protein>
    <submittedName>
        <fullName evidence="2">Competence damage-inducible protein A</fullName>
    </submittedName>
</protein>
<keyword evidence="3" id="KW-1185">Reference proteome</keyword>
<name>A0A6I6CBX4_9MOLU</name>